<dbReference type="PRINTS" id="PR00132">
    <property type="entry name" value="GLHYDRLASE2"/>
</dbReference>
<dbReference type="STRING" id="1287681.M7SE97"/>
<dbReference type="InterPro" id="IPR017853">
    <property type="entry name" value="GH"/>
</dbReference>
<evidence type="ECO:0000313" key="8">
    <source>
        <dbReference type="EMBL" id="EMR64554.1"/>
    </source>
</evidence>
<feature type="chain" id="PRO_5004084564" evidence="4">
    <location>
        <begin position="32"/>
        <end position="693"/>
    </location>
</feature>
<dbReference type="OrthoDB" id="408532at2759"/>
<feature type="domain" description="Glycoside hydrolase family 2 catalytic" evidence="6">
    <location>
        <begin position="378"/>
        <end position="523"/>
    </location>
</feature>
<dbReference type="Pfam" id="PF00703">
    <property type="entry name" value="Glyco_hydro_2"/>
    <property type="match status" value="1"/>
</dbReference>
<evidence type="ECO:0000259" key="6">
    <source>
        <dbReference type="Pfam" id="PF02836"/>
    </source>
</evidence>
<dbReference type="HOGENOM" id="CLU_006501_0_2_1"/>
<feature type="domain" description="Glycoside hydrolase family 2 immunoglobulin-like beta-sandwich" evidence="5">
    <location>
        <begin position="255"/>
        <end position="369"/>
    </location>
</feature>
<dbReference type="NCBIfam" id="NF041463">
    <property type="entry name" value="GalB"/>
    <property type="match status" value="1"/>
</dbReference>
<name>M7SE97_EUTLA</name>
<dbReference type="SUPFAM" id="SSF49303">
    <property type="entry name" value="beta-Galactosidase/glucuronidase domain"/>
    <property type="match status" value="1"/>
</dbReference>
<dbReference type="InterPro" id="IPR013783">
    <property type="entry name" value="Ig-like_fold"/>
</dbReference>
<organism evidence="8 9">
    <name type="scientific">Eutypa lata (strain UCR-EL1)</name>
    <name type="common">Grapevine dieback disease fungus</name>
    <name type="synonym">Eutypa armeniacae</name>
    <dbReference type="NCBI Taxonomy" id="1287681"/>
    <lineage>
        <taxon>Eukaryota</taxon>
        <taxon>Fungi</taxon>
        <taxon>Dikarya</taxon>
        <taxon>Ascomycota</taxon>
        <taxon>Pezizomycotina</taxon>
        <taxon>Sordariomycetes</taxon>
        <taxon>Xylariomycetidae</taxon>
        <taxon>Xylariales</taxon>
        <taxon>Diatrypaceae</taxon>
        <taxon>Eutypa</taxon>
    </lineage>
</organism>
<evidence type="ECO:0000256" key="3">
    <source>
        <dbReference type="ARBA" id="ARBA00023295"/>
    </source>
</evidence>
<keyword evidence="2 8" id="KW-0378">Hydrolase</keyword>
<dbReference type="Gene3D" id="3.20.20.80">
    <property type="entry name" value="Glycosidases"/>
    <property type="match status" value="1"/>
</dbReference>
<feature type="signal peptide" evidence="4">
    <location>
        <begin position="1"/>
        <end position="31"/>
    </location>
</feature>
<protein>
    <submittedName>
        <fullName evidence="8">Putative glycoside hydrolase family 2 protein</fullName>
    </submittedName>
</protein>
<dbReference type="InterPro" id="IPR051913">
    <property type="entry name" value="GH2_Domain-Containing"/>
</dbReference>
<sequence length="693" mass="76373">MSPLTQTVYKASGLVSLGLSLLLLAPPPASAHVAVRKRASSTPTGGYETAAGRERLSLNADWRFERFEENPDSLSYDDMKEWILPSANDFIVNGDKHERPSGTAPGSEVPYVQATFDDSEWEAVNLPHDWAIKGPFNAPNIPNSMGALPINGVGWYRKTLTVESSDAGKSIFLDIDGAMSNAAIWLNGEFVGGWPYGYASFRLDLTPYLTEGDNVLAIRLDNPLNFSRWYPGAGLYRNVWLVKVDQTHIAQYGTYITTPTVSAESADLDLTVEIENQRNETREVEVATEVYVLDKASGQPEGEVVATFPPATATVEGSSKQSINASVSISSPQLWGPPPDQTPNLYVAVTTLSIDGEVIDSYKTQFGIRTIAYSGDTGISVNGQHVRIQGTNNHHDQGSLGAAFHWRAGERQLELLQEMGCNSLRMSHNPPASELLELADIYGFLVVDEIFDVWYQQKISDDYHLYFADWHEPDLRNFVRRDRNHPSVITWSFGNEIPEQRDASSGATAQELHGIILEEDPTRQSGAAMNNAGPGSTFADALDTEGLNYQGEGRGESWDSAFPGFHAAYPDKVLWSTESASAVSTRGTYLFPVTSANSTNVGGADAGGDLENLLVSAYELYAVSWGASPDKVFWQQDKYPYVAGEFVWTGWDYIGEPTPYDDDARSSYFGIIDLAGFKKDRFYIYQARWRSDL</sequence>
<dbReference type="PANTHER" id="PTHR42732">
    <property type="entry name" value="BETA-GALACTOSIDASE"/>
    <property type="match status" value="1"/>
</dbReference>
<dbReference type="InterPro" id="IPR048229">
    <property type="entry name" value="GalB-like"/>
</dbReference>
<dbReference type="InterPro" id="IPR006102">
    <property type="entry name" value="Ig-like_GH2"/>
</dbReference>
<dbReference type="eggNOG" id="KOG2024">
    <property type="taxonomic scope" value="Eukaryota"/>
</dbReference>
<evidence type="ECO:0000259" key="7">
    <source>
        <dbReference type="Pfam" id="PF02837"/>
    </source>
</evidence>
<dbReference type="InterPro" id="IPR006101">
    <property type="entry name" value="Glyco_hydro_2"/>
</dbReference>
<comment type="similarity">
    <text evidence="1">Belongs to the glycosyl hydrolase 2 family.</text>
</comment>
<evidence type="ECO:0000313" key="9">
    <source>
        <dbReference type="Proteomes" id="UP000012174"/>
    </source>
</evidence>
<evidence type="ECO:0000256" key="1">
    <source>
        <dbReference type="ARBA" id="ARBA00007401"/>
    </source>
</evidence>
<accession>M7SE97</accession>
<dbReference type="Gene3D" id="2.60.120.260">
    <property type="entry name" value="Galactose-binding domain-like"/>
    <property type="match status" value="1"/>
</dbReference>
<dbReference type="KEGG" id="ela:UCREL1_8482"/>
<dbReference type="InterPro" id="IPR006104">
    <property type="entry name" value="Glyco_hydro_2_N"/>
</dbReference>
<dbReference type="AlphaFoldDB" id="M7SE97"/>
<dbReference type="EMBL" id="KB707047">
    <property type="protein sequence ID" value="EMR64554.1"/>
    <property type="molecule type" value="Genomic_DNA"/>
</dbReference>
<keyword evidence="4" id="KW-0732">Signal</keyword>
<dbReference type="GO" id="GO:0005975">
    <property type="term" value="P:carbohydrate metabolic process"/>
    <property type="evidence" value="ECO:0007669"/>
    <property type="project" value="InterPro"/>
</dbReference>
<dbReference type="InterPro" id="IPR008979">
    <property type="entry name" value="Galactose-bd-like_sf"/>
</dbReference>
<evidence type="ECO:0000259" key="5">
    <source>
        <dbReference type="Pfam" id="PF00703"/>
    </source>
</evidence>
<dbReference type="Pfam" id="PF02836">
    <property type="entry name" value="Glyco_hydro_2_C"/>
    <property type="match status" value="1"/>
</dbReference>
<dbReference type="GO" id="GO:0004553">
    <property type="term" value="F:hydrolase activity, hydrolyzing O-glycosyl compounds"/>
    <property type="evidence" value="ECO:0007669"/>
    <property type="project" value="InterPro"/>
</dbReference>
<dbReference type="SUPFAM" id="SSF49785">
    <property type="entry name" value="Galactose-binding domain-like"/>
    <property type="match status" value="1"/>
</dbReference>
<evidence type="ECO:0000256" key="2">
    <source>
        <dbReference type="ARBA" id="ARBA00022801"/>
    </source>
</evidence>
<keyword evidence="3" id="KW-0326">Glycosidase</keyword>
<dbReference type="InterPro" id="IPR006103">
    <property type="entry name" value="Glyco_hydro_2_cat"/>
</dbReference>
<dbReference type="InterPro" id="IPR036156">
    <property type="entry name" value="Beta-gal/glucu_dom_sf"/>
</dbReference>
<keyword evidence="9" id="KW-1185">Reference proteome</keyword>
<dbReference type="PANTHER" id="PTHR42732:SF1">
    <property type="entry name" value="BETA-MANNOSIDASE"/>
    <property type="match status" value="1"/>
</dbReference>
<dbReference type="Gene3D" id="2.60.40.10">
    <property type="entry name" value="Immunoglobulins"/>
    <property type="match status" value="1"/>
</dbReference>
<feature type="domain" description="Glycosyl hydrolases family 2 sugar binding" evidence="7">
    <location>
        <begin position="135"/>
        <end position="226"/>
    </location>
</feature>
<dbReference type="Pfam" id="PF02837">
    <property type="entry name" value="Glyco_hydro_2_N"/>
    <property type="match status" value="1"/>
</dbReference>
<gene>
    <name evidence="8" type="ORF">UCREL1_8482</name>
</gene>
<dbReference type="SUPFAM" id="SSF51445">
    <property type="entry name" value="(Trans)glycosidases"/>
    <property type="match status" value="1"/>
</dbReference>
<dbReference type="Proteomes" id="UP000012174">
    <property type="component" value="Unassembled WGS sequence"/>
</dbReference>
<evidence type="ECO:0000256" key="4">
    <source>
        <dbReference type="SAM" id="SignalP"/>
    </source>
</evidence>
<reference evidence="9" key="1">
    <citation type="journal article" date="2013" name="Genome Announc.">
        <title>Draft genome sequence of the grapevine dieback fungus Eutypa lata UCR-EL1.</title>
        <authorList>
            <person name="Blanco-Ulate B."/>
            <person name="Rolshausen P.E."/>
            <person name="Cantu D."/>
        </authorList>
    </citation>
    <scope>NUCLEOTIDE SEQUENCE [LARGE SCALE GENOMIC DNA]</scope>
    <source>
        <strain evidence="9">UCR-EL1</strain>
    </source>
</reference>
<proteinExistence type="inferred from homology"/>
<dbReference type="OMA" id="WYDTITR"/>